<evidence type="ECO:0000256" key="1">
    <source>
        <dbReference type="SAM" id="MobiDB-lite"/>
    </source>
</evidence>
<dbReference type="EMBL" id="JANBPT010000005">
    <property type="protein sequence ID" value="KAJ1930514.1"/>
    <property type="molecule type" value="Genomic_DNA"/>
</dbReference>
<organism evidence="2 3">
    <name type="scientific">Tieghemiomyces parasiticus</name>
    <dbReference type="NCBI Taxonomy" id="78921"/>
    <lineage>
        <taxon>Eukaryota</taxon>
        <taxon>Fungi</taxon>
        <taxon>Fungi incertae sedis</taxon>
        <taxon>Zoopagomycota</taxon>
        <taxon>Kickxellomycotina</taxon>
        <taxon>Dimargaritomycetes</taxon>
        <taxon>Dimargaritales</taxon>
        <taxon>Dimargaritaceae</taxon>
        <taxon>Tieghemiomyces</taxon>
    </lineage>
</organism>
<keyword evidence="3" id="KW-1185">Reference proteome</keyword>
<protein>
    <submittedName>
        <fullName evidence="2">Uncharacterized protein</fullName>
    </submittedName>
</protein>
<dbReference type="OrthoDB" id="5676848at2759"/>
<dbReference type="AlphaFoldDB" id="A0A9W8ALJ5"/>
<gene>
    <name evidence="2" type="ORF">IWQ60_000210</name>
</gene>
<comment type="caution">
    <text evidence="2">The sequence shown here is derived from an EMBL/GenBank/DDBJ whole genome shotgun (WGS) entry which is preliminary data.</text>
</comment>
<evidence type="ECO:0000313" key="2">
    <source>
        <dbReference type="EMBL" id="KAJ1930514.1"/>
    </source>
</evidence>
<sequence>MSAEDNTVQVLLQKGLQPTFAGPRNEYTLILDGTTDEATLRYAKFDPSTLPPKVVAESERTLKGEELTSFLDKVKELQDLPSQPPSVTHDAYGHDVAVITRFPGGQVWRNGPAQGCAVPYDGDDDDEGAGAQSAQASFSLESHQTDRFKSITDSLHQTAQELLPNLE</sequence>
<feature type="region of interest" description="Disordered" evidence="1">
    <location>
        <begin position="118"/>
        <end position="142"/>
    </location>
</feature>
<name>A0A9W8ALJ5_9FUNG</name>
<reference evidence="2" key="1">
    <citation type="submission" date="2022-07" db="EMBL/GenBank/DDBJ databases">
        <title>Phylogenomic reconstructions and comparative analyses of Kickxellomycotina fungi.</title>
        <authorList>
            <person name="Reynolds N.K."/>
            <person name="Stajich J.E."/>
            <person name="Barry K."/>
            <person name="Grigoriev I.V."/>
            <person name="Crous P."/>
            <person name="Smith M.E."/>
        </authorList>
    </citation>
    <scope>NUCLEOTIDE SEQUENCE</scope>
    <source>
        <strain evidence="2">RSA 861</strain>
    </source>
</reference>
<dbReference type="Proteomes" id="UP001150569">
    <property type="component" value="Unassembled WGS sequence"/>
</dbReference>
<evidence type="ECO:0000313" key="3">
    <source>
        <dbReference type="Proteomes" id="UP001150569"/>
    </source>
</evidence>
<proteinExistence type="predicted"/>
<accession>A0A9W8ALJ5</accession>